<dbReference type="EMBL" id="AP021876">
    <property type="protein sequence ID" value="BBO81522.1"/>
    <property type="molecule type" value="Genomic_DNA"/>
</dbReference>
<dbReference type="AlphaFoldDB" id="A0A5K7ZHD7"/>
<dbReference type="PANTHER" id="PTHR35566:SF1">
    <property type="entry name" value="TYPE VI SECRETION SYSTEM BASEPLATE COMPONENT TSSK1"/>
    <property type="match status" value="1"/>
</dbReference>
<proteinExistence type="predicted"/>
<accession>A0A5K7ZHD7</accession>
<dbReference type="NCBIfam" id="TIGR03353">
    <property type="entry name" value="VI_chp_4"/>
    <property type="match status" value="1"/>
</dbReference>
<dbReference type="Proteomes" id="UP000425960">
    <property type="component" value="Chromosome"/>
</dbReference>
<dbReference type="RefSeq" id="WP_155322208.1">
    <property type="nucleotide sequence ID" value="NZ_AP021876.1"/>
</dbReference>
<reference evidence="1 2" key="1">
    <citation type="submission" date="2019-11" db="EMBL/GenBank/DDBJ databases">
        <title>Comparative genomics of hydrocarbon-degrading Desulfosarcina strains.</title>
        <authorList>
            <person name="Watanabe M."/>
            <person name="Kojima H."/>
            <person name="Fukui M."/>
        </authorList>
    </citation>
    <scope>NUCLEOTIDE SEQUENCE [LARGE SCALE GENOMIC DNA]</scope>
    <source>
        <strain evidence="1 2">28bB2T</strain>
    </source>
</reference>
<evidence type="ECO:0000313" key="1">
    <source>
        <dbReference type="EMBL" id="BBO81522.1"/>
    </source>
</evidence>
<sequence>MERALYWHQGLFLQPQHFQLQDRFTRSLLEPLHRKLVPHFWGVGRMAVKSASLGNRSIGLNSGEFLFQDMTYAVLPDNAVIQSRSFENAWQDGGKPFMIYLGLKKFNPAGANVTVVDDLNKLENVTTRFVATESVDEIRDLHGSGPNAQIQHLMLVLKFFWETEKDQLSDYELIPLTRLERQGDAIQMSETHIPPCLSLSAAPGLDRLVKEVRDQIAARGRQLEAFKKDRGIHSAEFGSRDMIFLLALRTLNRYITQLIHFTEVGEVHPWYAFSVLRQLIGEMSTFSERVSASGVMDDGSVLVPAYRHDALWICFSSAQTLVTQLLDEITAGPEYMLPLLFDKTYFTTDLPPAIFEGRNRFYLALATEADPKMVLPSVEQIAKFSSREYMPILIARSLPGINLTYLQVPPQELPRRANTLYFQIDHHGDPWAQVQHGKNLALYWDNPPEDLKVELMVVGRN</sequence>
<dbReference type="Pfam" id="PF05936">
    <property type="entry name" value="T6SS_VasE"/>
    <property type="match status" value="1"/>
</dbReference>
<dbReference type="KEGG" id="dov:DSCO28_20880"/>
<name>A0A5K7ZHD7_9BACT</name>
<protein>
    <submittedName>
        <fullName evidence="1">Type VI secretion protein</fullName>
    </submittedName>
</protein>
<dbReference type="InterPro" id="IPR010263">
    <property type="entry name" value="T6SS_TssK"/>
</dbReference>
<evidence type="ECO:0000313" key="2">
    <source>
        <dbReference type="Proteomes" id="UP000425960"/>
    </source>
</evidence>
<organism evidence="1 2">
    <name type="scientific">Desulfosarcina ovata subsp. sediminis</name>
    <dbReference type="NCBI Taxonomy" id="885957"/>
    <lineage>
        <taxon>Bacteria</taxon>
        <taxon>Pseudomonadati</taxon>
        <taxon>Thermodesulfobacteriota</taxon>
        <taxon>Desulfobacteria</taxon>
        <taxon>Desulfobacterales</taxon>
        <taxon>Desulfosarcinaceae</taxon>
        <taxon>Desulfosarcina</taxon>
    </lineage>
</organism>
<dbReference type="PANTHER" id="PTHR35566">
    <property type="entry name" value="BLR3599 PROTEIN"/>
    <property type="match status" value="1"/>
</dbReference>
<gene>
    <name evidence="1" type="primary">tssK</name>
    <name evidence="1" type="ORF">DSCO28_20880</name>
</gene>